<dbReference type="PROSITE" id="PS51123">
    <property type="entry name" value="OMPA_2"/>
    <property type="match status" value="1"/>
</dbReference>
<organism evidence="6 7">
    <name type="scientific">Photobacterium marinum</name>
    <dbReference type="NCBI Taxonomy" id="1056511"/>
    <lineage>
        <taxon>Bacteria</taxon>
        <taxon>Pseudomonadati</taxon>
        <taxon>Pseudomonadota</taxon>
        <taxon>Gammaproteobacteria</taxon>
        <taxon>Vibrionales</taxon>
        <taxon>Vibrionaceae</taxon>
        <taxon>Photobacterium</taxon>
    </lineage>
</organism>
<evidence type="ECO:0000256" key="3">
    <source>
        <dbReference type="ARBA" id="ARBA00023237"/>
    </source>
</evidence>
<sequence length="186" mass="20567">MSPIHTRLKPFIPALLSVGLVTGCGNGGDTVTKQNSNSSPVTVNNTTVVPNAQILLTELPEMRQVIYFDKNSYDLNVKSQFLLDPIAVRLRQHPDSFLVVVGHSDDSSDEEDNIILSYERAFSVAIYISSVFGVEEERIQLVAAGSSEQLSTGPSEQERKENRRVEVLSPKAIVRTLSPHNNNLQY</sequence>
<dbReference type="PANTHER" id="PTHR30329">
    <property type="entry name" value="STATOR ELEMENT OF FLAGELLAR MOTOR COMPLEX"/>
    <property type="match status" value="1"/>
</dbReference>
<dbReference type="OrthoDB" id="5814917at2"/>
<dbReference type="InterPro" id="IPR050330">
    <property type="entry name" value="Bact_OuterMem_StrucFunc"/>
</dbReference>
<dbReference type="GO" id="GO:0009279">
    <property type="term" value="C:cell outer membrane"/>
    <property type="evidence" value="ECO:0007669"/>
    <property type="project" value="UniProtKB-SubCell"/>
</dbReference>
<dbReference type="InterPro" id="IPR006664">
    <property type="entry name" value="OMP_bac"/>
</dbReference>
<name>L8JE25_9GAMM</name>
<accession>L8JE25</accession>
<keyword evidence="3" id="KW-0998">Cell outer membrane</keyword>
<dbReference type="Proteomes" id="UP000011134">
    <property type="component" value="Unassembled WGS sequence"/>
</dbReference>
<gene>
    <name evidence="6" type="ORF">C942_00830</name>
</gene>
<evidence type="ECO:0000313" key="7">
    <source>
        <dbReference type="Proteomes" id="UP000011134"/>
    </source>
</evidence>
<dbReference type="SUPFAM" id="SSF103088">
    <property type="entry name" value="OmpA-like"/>
    <property type="match status" value="1"/>
</dbReference>
<reference evidence="6 7" key="1">
    <citation type="submission" date="2012-12" db="EMBL/GenBank/DDBJ databases">
        <title>Genome Assembly of Photobacterium sp. AK15.</title>
        <authorList>
            <person name="Khatri I."/>
            <person name="Vaidya B."/>
            <person name="Srinivas T.N.R."/>
            <person name="Subramanian S."/>
            <person name="Pinnaka A."/>
        </authorList>
    </citation>
    <scope>NUCLEOTIDE SEQUENCE [LARGE SCALE GENOMIC DNA]</scope>
    <source>
        <strain evidence="6 7">AK15</strain>
    </source>
</reference>
<proteinExistence type="predicted"/>
<keyword evidence="2 4" id="KW-0472">Membrane</keyword>
<evidence type="ECO:0000259" key="5">
    <source>
        <dbReference type="PROSITE" id="PS51123"/>
    </source>
</evidence>
<evidence type="ECO:0000256" key="1">
    <source>
        <dbReference type="ARBA" id="ARBA00004442"/>
    </source>
</evidence>
<dbReference type="PROSITE" id="PS51257">
    <property type="entry name" value="PROKAR_LIPOPROTEIN"/>
    <property type="match status" value="1"/>
</dbReference>
<dbReference type="PATRIC" id="fig|1056511.3.peg.2322"/>
<protein>
    <submittedName>
        <fullName evidence="6">Outer membrane protein A</fullName>
    </submittedName>
</protein>
<dbReference type="PANTHER" id="PTHR30329:SF21">
    <property type="entry name" value="LIPOPROTEIN YIAD-RELATED"/>
    <property type="match status" value="1"/>
</dbReference>
<dbReference type="PRINTS" id="PR01021">
    <property type="entry name" value="OMPADOMAIN"/>
</dbReference>
<dbReference type="Pfam" id="PF00691">
    <property type="entry name" value="OmpA"/>
    <property type="match status" value="1"/>
</dbReference>
<dbReference type="EMBL" id="AMZO01000016">
    <property type="protein sequence ID" value="ELR65744.1"/>
    <property type="molecule type" value="Genomic_DNA"/>
</dbReference>
<dbReference type="CDD" id="cd07185">
    <property type="entry name" value="OmpA_C-like"/>
    <property type="match status" value="1"/>
</dbReference>
<dbReference type="InterPro" id="IPR006665">
    <property type="entry name" value="OmpA-like"/>
</dbReference>
<comment type="caution">
    <text evidence="6">The sequence shown here is derived from an EMBL/GenBank/DDBJ whole genome shotgun (WGS) entry which is preliminary data.</text>
</comment>
<dbReference type="AlphaFoldDB" id="L8JE25"/>
<dbReference type="RefSeq" id="WP_007465749.1">
    <property type="nucleotide sequence ID" value="NZ_AMZO01000016.1"/>
</dbReference>
<keyword evidence="7" id="KW-1185">Reference proteome</keyword>
<evidence type="ECO:0000256" key="2">
    <source>
        <dbReference type="ARBA" id="ARBA00023136"/>
    </source>
</evidence>
<dbReference type="InterPro" id="IPR036737">
    <property type="entry name" value="OmpA-like_sf"/>
</dbReference>
<evidence type="ECO:0000313" key="6">
    <source>
        <dbReference type="EMBL" id="ELR65744.1"/>
    </source>
</evidence>
<dbReference type="Gene3D" id="3.30.1330.60">
    <property type="entry name" value="OmpA-like domain"/>
    <property type="match status" value="1"/>
</dbReference>
<feature type="domain" description="OmpA-like" evidence="5">
    <location>
        <begin position="55"/>
        <end position="173"/>
    </location>
</feature>
<evidence type="ECO:0000256" key="4">
    <source>
        <dbReference type="PROSITE-ProRule" id="PRU00473"/>
    </source>
</evidence>
<comment type="subcellular location">
    <subcellularLocation>
        <location evidence="1">Cell outer membrane</location>
    </subcellularLocation>
</comment>